<accession>A0A0D3IWG9</accession>
<dbReference type="EnsemblProtists" id="EOD15604">
    <property type="protein sequence ID" value="EOD15604"/>
    <property type="gene ID" value="EMIHUDRAFT_211129"/>
</dbReference>
<protein>
    <submittedName>
        <fullName evidence="1">Uncharacterized protein</fullName>
    </submittedName>
</protein>
<keyword evidence="2" id="KW-1185">Reference proteome</keyword>
<sequence>MSFASCTNTSSVATAAGSWSKDADSGFRYHARDCLLVRPSASRVRKCLRHRHLLFVGDSLQRYLYLTLANFLVTGEWPRDLKAGERSPCFEGAYALNKTRDEVWPEYFRGTNSDLRGAEICDCFRTTCCSEAVLNENRYTLFDGAAVSFVSQMVSPGWEVHGSTLPDSWPRMRASTTCTPGECVATSTGRNRPWRIGASANMPDKRWAWSEPLPKFLRTTMPHLGVTDVLFNPGHHYNPDTNLLFMRRVFDSAMRGASHRAWWRTTTPRLRGGLSATSRQGFPLGVKGATSLAHEMGVGVVDVLTMLMQLPRQLKSADWAITEGAFVDGVHLQCSVNRELLIVMLNAICAF</sequence>
<dbReference type="KEGG" id="ehx:EMIHUDRAFT_211129"/>
<evidence type="ECO:0000313" key="2">
    <source>
        <dbReference type="Proteomes" id="UP000013827"/>
    </source>
</evidence>
<dbReference type="Proteomes" id="UP000013827">
    <property type="component" value="Unassembled WGS sequence"/>
</dbReference>
<dbReference type="HOGENOM" id="CLU_790918_0_0_1"/>
<organism evidence="1 2">
    <name type="scientific">Emiliania huxleyi (strain CCMP1516)</name>
    <dbReference type="NCBI Taxonomy" id="280463"/>
    <lineage>
        <taxon>Eukaryota</taxon>
        <taxon>Haptista</taxon>
        <taxon>Haptophyta</taxon>
        <taxon>Prymnesiophyceae</taxon>
        <taxon>Isochrysidales</taxon>
        <taxon>Noelaerhabdaceae</taxon>
        <taxon>Emiliania</taxon>
    </lineage>
</organism>
<name>A0A0D3IWG9_EMIH1</name>
<dbReference type="AlphaFoldDB" id="A0A0D3IWG9"/>
<dbReference type="GeneID" id="17261794"/>
<reference evidence="1" key="2">
    <citation type="submission" date="2024-10" db="UniProtKB">
        <authorList>
            <consortium name="EnsemblProtists"/>
        </authorList>
    </citation>
    <scope>IDENTIFICATION</scope>
</reference>
<dbReference type="eggNOG" id="ENOG502SAI0">
    <property type="taxonomic scope" value="Eukaryota"/>
</dbReference>
<dbReference type="PaxDb" id="2903-EOD15604"/>
<evidence type="ECO:0000313" key="1">
    <source>
        <dbReference type="EnsemblProtists" id="EOD15604"/>
    </source>
</evidence>
<reference evidence="2" key="1">
    <citation type="journal article" date="2013" name="Nature">
        <title>Pan genome of the phytoplankton Emiliania underpins its global distribution.</title>
        <authorList>
            <person name="Read B.A."/>
            <person name="Kegel J."/>
            <person name="Klute M.J."/>
            <person name="Kuo A."/>
            <person name="Lefebvre S.C."/>
            <person name="Maumus F."/>
            <person name="Mayer C."/>
            <person name="Miller J."/>
            <person name="Monier A."/>
            <person name="Salamov A."/>
            <person name="Young J."/>
            <person name="Aguilar M."/>
            <person name="Claverie J.M."/>
            <person name="Frickenhaus S."/>
            <person name="Gonzalez K."/>
            <person name="Herman E.K."/>
            <person name="Lin Y.C."/>
            <person name="Napier J."/>
            <person name="Ogata H."/>
            <person name="Sarno A.F."/>
            <person name="Shmutz J."/>
            <person name="Schroeder D."/>
            <person name="de Vargas C."/>
            <person name="Verret F."/>
            <person name="von Dassow P."/>
            <person name="Valentin K."/>
            <person name="Van de Peer Y."/>
            <person name="Wheeler G."/>
            <person name="Dacks J.B."/>
            <person name="Delwiche C.F."/>
            <person name="Dyhrman S.T."/>
            <person name="Glockner G."/>
            <person name="John U."/>
            <person name="Richards T."/>
            <person name="Worden A.Z."/>
            <person name="Zhang X."/>
            <person name="Grigoriev I.V."/>
            <person name="Allen A.E."/>
            <person name="Bidle K."/>
            <person name="Borodovsky M."/>
            <person name="Bowler C."/>
            <person name="Brownlee C."/>
            <person name="Cock J.M."/>
            <person name="Elias M."/>
            <person name="Gladyshev V.N."/>
            <person name="Groth M."/>
            <person name="Guda C."/>
            <person name="Hadaegh A."/>
            <person name="Iglesias-Rodriguez M.D."/>
            <person name="Jenkins J."/>
            <person name="Jones B.M."/>
            <person name="Lawson T."/>
            <person name="Leese F."/>
            <person name="Lindquist E."/>
            <person name="Lobanov A."/>
            <person name="Lomsadze A."/>
            <person name="Malik S.B."/>
            <person name="Marsh M.E."/>
            <person name="Mackinder L."/>
            <person name="Mock T."/>
            <person name="Mueller-Roeber B."/>
            <person name="Pagarete A."/>
            <person name="Parker M."/>
            <person name="Probert I."/>
            <person name="Quesneville H."/>
            <person name="Raines C."/>
            <person name="Rensing S.A."/>
            <person name="Riano-Pachon D.M."/>
            <person name="Richier S."/>
            <person name="Rokitta S."/>
            <person name="Shiraiwa Y."/>
            <person name="Soanes D.M."/>
            <person name="van der Giezen M."/>
            <person name="Wahlund T.M."/>
            <person name="Williams B."/>
            <person name="Wilson W."/>
            <person name="Wolfe G."/>
            <person name="Wurch L.L."/>
        </authorList>
    </citation>
    <scope>NUCLEOTIDE SEQUENCE</scope>
</reference>
<dbReference type="RefSeq" id="XP_005768033.1">
    <property type="nucleotide sequence ID" value="XM_005767976.1"/>
</dbReference>
<proteinExistence type="predicted"/>